<accession>H0FUR9</accession>
<keyword evidence="2" id="KW-0812">Transmembrane</keyword>
<dbReference type="AlphaFoldDB" id="H0FUR9"/>
<proteinExistence type="predicted"/>
<reference evidence="3 4" key="1">
    <citation type="journal article" date="2012" name="J. Bacteriol.">
        <title>Draft Genome Sequence of Sinorhizobium meliloti CCNWSX0020, a Nitrogen-Fixing Symbiont with Copper Tolerance Capability Isolated from Lead-Zinc Mine Tailings.</title>
        <authorList>
            <person name="Li Z."/>
            <person name="Ma Z."/>
            <person name="Hao X."/>
            <person name="Wei G."/>
        </authorList>
    </citation>
    <scope>NUCLEOTIDE SEQUENCE [LARGE SCALE GENOMIC DNA]</scope>
    <source>
        <strain evidence="3 4">CCNWSX0020</strain>
    </source>
</reference>
<gene>
    <name evidence="3" type="ORF">SM0020_04555</name>
</gene>
<organism evidence="3 4">
    <name type="scientific">Sinorhizobium meliloti CCNWSX0020</name>
    <dbReference type="NCBI Taxonomy" id="1107881"/>
    <lineage>
        <taxon>Bacteria</taxon>
        <taxon>Pseudomonadati</taxon>
        <taxon>Pseudomonadota</taxon>
        <taxon>Alphaproteobacteria</taxon>
        <taxon>Hyphomicrobiales</taxon>
        <taxon>Rhizobiaceae</taxon>
        <taxon>Sinorhizobium/Ensifer group</taxon>
        <taxon>Sinorhizobium</taxon>
    </lineage>
</organism>
<feature type="compositionally biased region" description="Basic and acidic residues" evidence="1">
    <location>
        <begin position="56"/>
        <end position="69"/>
    </location>
</feature>
<sequence length="81" mass="8566">MTLSPIVGIAADATTVHRESLTFAFAGCCAIFVHGLVSASTAIGVFQTFRFHQSDDRPMRFGPKSDDGRGGQAKAALQPPE</sequence>
<keyword evidence="2" id="KW-0472">Membrane</keyword>
<dbReference type="Proteomes" id="UP000004038">
    <property type="component" value="Unassembled WGS sequence"/>
</dbReference>
<name>H0FUR9_RHIML</name>
<dbReference type="PATRIC" id="fig|1107881.3.peg.917"/>
<feature type="region of interest" description="Disordered" evidence="1">
    <location>
        <begin position="56"/>
        <end position="81"/>
    </location>
</feature>
<evidence type="ECO:0000256" key="1">
    <source>
        <dbReference type="SAM" id="MobiDB-lite"/>
    </source>
</evidence>
<evidence type="ECO:0000313" key="4">
    <source>
        <dbReference type="Proteomes" id="UP000004038"/>
    </source>
</evidence>
<dbReference type="EMBL" id="AGVV01000005">
    <property type="protein sequence ID" value="EHK79254.1"/>
    <property type="molecule type" value="Genomic_DNA"/>
</dbReference>
<evidence type="ECO:0000256" key="2">
    <source>
        <dbReference type="SAM" id="Phobius"/>
    </source>
</evidence>
<protein>
    <submittedName>
        <fullName evidence="3">Uncharacterized protein</fullName>
    </submittedName>
</protein>
<evidence type="ECO:0000313" key="3">
    <source>
        <dbReference type="EMBL" id="EHK79254.1"/>
    </source>
</evidence>
<feature type="transmembrane region" description="Helical" evidence="2">
    <location>
        <begin position="23"/>
        <end position="49"/>
    </location>
</feature>
<keyword evidence="2" id="KW-1133">Transmembrane helix</keyword>